<comment type="subcellular location">
    <subcellularLocation>
        <location evidence="6">Cell outer membrane</location>
        <topology evidence="6">Lipid-anchor</topology>
    </subcellularLocation>
</comment>
<dbReference type="PANTHER" id="PTHR38098:SF1">
    <property type="entry name" value="LPS-ASSEMBLY LIPOPROTEIN LPTE"/>
    <property type="match status" value="1"/>
</dbReference>
<evidence type="ECO:0000256" key="4">
    <source>
        <dbReference type="ARBA" id="ARBA00023237"/>
    </source>
</evidence>
<sequence length="203" mass="22613">MIKRNLLVIGLATLLSACGFQLRGTGDVQFALKELDVSARNAYGETVNQVREVLQNNDVRVYPGAPYSLVLSNEQENRRAASFTSSARTAEYELNKTLEYEIRGSKNLLLLSDKVEAQSFYTQDSNNLIGGDQEAAQIRREMNRELIQQLVLRLQQISPQQLDQLQQTAEAKAKAEADALEAARQQQAAQPQQSPIQLPIPAQ</sequence>
<feature type="region of interest" description="Disordered" evidence="7">
    <location>
        <begin position="176"/>
        <end position="203"/>
    </location>
</feature>
<evidence type="ECO:0000256" key="6">
    <source>
        <dbReference type="HAMAP-Rule" id="MF_01186"/>
    </source>
</evidence>
<evidence type="ECO:0000256" key="3">
    <source>
        <dbReference type="ARBA" id="ARBA00023139"/>
    </source>
</evidence>
<keyword evidence="2 6" id="KW-0472">Membrane</keyword>
<reference evidence="9" key="1">
    <citation type="submission" date="2016-10" db="EMBL/GenBank/DDBJ databases">
        <authorList>
            <person name="Varghese N."/>
            <person name="Submissions S."/>
        </authorList>
    </citation>
    <scope>NUCLEOTIDE SEQUENCE [LARGE SCALE GENOMIC DNA]</scope>
    <source>
        <strain evidence="9">LMG 24016</strain>
    </source>
</reference>
<keyword evidence="1 6" id="KW-0732">Signal</keyword>
<dbReference type="STRING" id="425504.SAMN05216206_3030"/>
<dbReference type="GO" id="GO:0043165">
    <property type="term" value="P:Gram-negative-bacterium-type cell outer membrane assembly"/>
    <property type="evidence" value="ECO:0007669"/>
    <property type="project" value="UniProtKB-UniRule"/>
</dbReference>
<evidence type="ECO:0000256" key="7">
    <source>
        <dbReference type="SAM" id="MobiDB-lite"/>
    </source>
</evidence>
<dbReference type="RefSeq" id="WP_090243350.1">
    <property type="nucleotide sequence ID" value="NZ_FOQL01000004.1"/>
</dbReference>
<protein>
    <recommendedName>
        <fullName evidence="6">LPS-assembly lipoprotein LptE</fullName>
    </recommendedName>
</protein>
<comment type="subunit">
    <text evidence="6">Component of the lipopolysaccharide transport and assembly complex. Interacts with LptD.</text>
</comment>
<keyword evidence="3 6" id="KW-0564">Palmitate</keyword>
<keyword evidence="5 6" id="KW-0449">Lipoprotein</keyword>
<dbReference type="GO" id="GO:0001530">
    <property type="term" value="F:lipopolysaccharide binding"/>
    <property type="evidence" value="ECO:0007669"/>
    <property type="project" value="TreeGrafter"/>
</dbReference>
<dbReference type="EMBL" id="FOQL01000004">
    <property type="protein sequence ID" value="SFI86764.1"/>
    <property type="molecule type" value="Genomic_DNA"/>
</dbReference>
<evidence type="ECO:0000313" key="9">
    <source>
        <dbReference type="Proteomes" id="UP000243606"/>
    </source>
</evidence>
<dbReference type="PANTHER" id="PTHR38098">
    <property type="entry name" value="LPS-ASSEMBLY LIPOPROTEIN LPTE"/>
    <property type="match status" value="1"/>
</dbReference>
<proteinExistence type="inferred from homology"/>
<feature type="compositionally biased region" description="Low complexity" evidence="7">
    <location>
        <begin position="180"/>
        <end position="203"/>
    </location>
</feature>
<keyword evidence="4 6" id="KW-0998">Cell outer membrane</keyword>
<comment type="function">
    <text evidence="6">Together with LptD, is involved in the assembly of lipopolysaccharide (LPS) at the surface of the outer membrane. Required for the proper assembly of LptD. Binds LPS and may serve as the LPS recognition site at the outer membrane.</text>
</comment>
<dbReference type="GO" id="GO:0015920">
    <property type="term" value="P:lipopolysaccharide transport"/>
    <property type="evidence" value="ECO:0007669"/>
    <property type="project" value="TreeGrafter"/>
</dbReference>
<gene>
    <name evidence="6" type="primary">lptE</name>
    <name evidence="8" type="ORF">SAMN05216206_3030</name>
</gene>
<dbReference type="Pfam" id="PF04390">
    <property type="entry name" value="LptE"/>
    <property type="match status" value="1"/>
</dbReference>
<evidence type="ECO:0000256" key="5">
    <source>
        <dbReference type="ARBA" id="ARBA00023288"/>
    </source>
</evidence>
<dbReference type="PROSITE" id="PS51257">
    <property type="entry name" value="PROKAR_LIPOPROTEIN"/>
    <property type="match status" value="1"/>
</dbReference>
<dbReference type="HAMAP" id="MF_01186">
    <property type="entry name" value="LPS_assembly_LptE"/>
    <property type="match status" value="1"/>
</dbReference>
<dbReference type="AlphaFoldDB" id="A0A1I3LPQ1"/>
<dbReference type="GO" id="GO:1990351">
    <property type="term" value="C:transporter complex"/>
    <property type="evidence" value="ECO:0007669"/>
    <property type="project" value="TreeGrafter"/>
</dbReference>
<evidence type="ECO:0000256" key="1">
    <source>
        <dbReference type="ARBA" id="ARBA00022729"/>
    </source>
</evidence>
<organism evidence="8 9">
    <name type="scientific">Pseudomonas guineae</name>
    <dbReference type="NCBI Taxonomy" id="425504"/>
    <lineage>
        <taxon>Bacteria</taxon>
        <taxon>Pseudomonadati</taxon>
        <taxon>Pseudomonadota</taxon>
        <taxon>Gammaproteobacteria</taxon>
        <taxon>Pseudomonadales</taxon>
        <taxon>Pseudomonadaceae</taxon>
        <taxon>Pseudomonas</taxon>
    </lineage>
</organism>
<dbReference type="OrthoDB" id="5612114at2"/>
<dbReference type="InterPro" id="IPR007485">
    <property type="entry name" value="LPS_assembly_LptE"/>
</dbReference>
<accession>A0A1I3LPQ1</accession>
<dbReference type="GO" id="GO:0009279">
    <property type="term" value="C:cell outer membrane"/>
    <property type="evidence" value="ECO:0007669"/>
    <property type="project" value="UniProtKB-SubCell"/>
</dbReference>
<name>A0A1I3LPQ1_9PSED</name>
<keyword evidence="9" id="KW-1185">Reference proteome</keyword>
<dbReference type="Proteomes" id="UP000243606">
    <property type="component" value="Unassembled WGS sequence"/>
</dbReference>
<evidence type="ECO:0000256" key="2">
    <source>
        <dbReference type="ARBA" id="ARBA00023136"/>
    </source>
</evidence>
<comment type="similarity">
    <text evidence="6">Belongs to the LptE lipoprotein family.</text>
</comment>
<dbReference type="Gene3D" id="3.30.160.150">
    <property type="entry name" value="Lipoprotein like domain"/>
    <property type="match status" value="1"/>
</dbReference>
<evidence type="ECO:0000313" key="8">
    <source>
        <dbReference type="EMBL" id="SFI86764.1"/>
    </source>
</evidence>